<keyword evidence="7 9" id="KW-0472">Membrane</keyword>
<feature type="transmembrane region" description="Helical" evidence="9">
    <location>
        <begin position="41"/>
        <end position="58"/>
    </location>
</feature>
<dbReference type="Proteomes" id="UP000260862">
    <property type="component" value="Unassembled WGS sequence"/>
</dbReference>
<keyword evidence="4" id="KW-1003">Cell membrane</keyword>
<dbReference type="STRING" id="310297.BHV76_08630"/>
<dbReference type="EMBL" id="QSTF01000050">
    <property type="protein sequence ID" value="RGM35754.1"/>
    <property type="molecule type" value="Genomic_DNA"/>
</dbReference>
<keyword evidence="16" id="KW-1185">Reference proteome</keyword>
<evidence type="ECO:0000259" key="10">
    <source>
        <dbReference type="Pfam" id="PF03553"/>
    </source>
</evidence>
<sequence length="434" mass="46250">MNFQKLTPIVNKPNAWALSPLVVFLCLYLVASLLINDFYKIPITVAFMVSSIYAVATTKGLSLNDRLLQYSAGAANKNIMLMIWIFILAGAFAQSAQAMGAIDATVNLTLRLLPGNLLLAGIFLASCFISLSIGTSVGTIVALVPVAAGIAAKTDVSVVFMTAVVVGGAFFGDNLSFISDTTIAATRTQGCVMRDKFRVNSLIALPAALLVFVYYVIYGSHIEVVQDIPHVEWMKVIPYIIVLGTAVAGVNVLLVLLLGLVSTGIVGMAYGTFDVFGWFGALGKGMTGMGELIIVTLMAGGMLELIRFNGGVDYVLHRLTQHVRGKRGAELSIAALVSLANICTANNTIAIITVGPLANDIAEQFRVDKRKSASILDTFSCVIQGIIPYGAQLLIAAELSGLSPIHIIGYLYYPMALGVAAVLSILLRYPRRYS</sequence>
<organism evidence="12 15">
    <name type="scientific">Phocaeicola plebeius</name>
    <dbReference type="NCBI Taxonomy" id="310297"/>
    <lineage>
        <taxon>Bacteria</taxon>
        <taxon>Pseudomonadati</taxon>
        <taxon>Bacteroidota</taxon>
        <taxon>Bacteroidia</taxon>
        <taxon>Bacteroidales</taxon>
        <taxon>Bacteroidaceae</taxon>
        <taxon>Phocaeicola</taxon>
    </lineage>
</organism>
<feature type="domain" description="Na+/H+ antiporter NhaC-like C-terminal" evidence="10">
    <location>
        <begin position="241"/>
        <end position="429"/>
    </location>
</feature>
<comment type="caution">
    <text evidence="12">The sequence shown here is derived from an EMBL/GenBank/DDBJ whole genome shotgun (WGS) entry which is preliminary data.</text>
</comment>
<comment type="similarity">
    <text evidence="8">Belongs to the NhaC Na(+)/H(+) (TC 2.A.35) antiporter family.</text>
</comment>
<dbReference type="EMBL" id="QSQT01000008">
    <property type="protein sequence ID" value="RGK56776.1"/>
    <property type="molecule type" value="Genomic_DNA"/>
</dbReference>
<dbReference type="InterPro" id="IPR052180">
    <property type="entry name" value="NhaC_Na-H+_Antiporter"/>
</dbReference>
<evidence type="ECO:0000313" key="11">
    <source>
        <dbReference type="EMBL" id="RGK56776.1"/>
    </source>
</evidence>
<keyword evidence="3" id="KW-0050">Antiport</keyword>
<keyword evidence="5 9" id="KW-0812">Transmembrane</keyword>
<feature type="transmembrane region" description="Helical" evidence="9">
    <location>
        <begin position="239"/>
        <end position="270"/>
    </location>
</feature>
<evidence type="ECO:0000256" key="5">
    <source>
        <dbReference type="ARBA" id="ARBA00022692"/>
    </source>
</evidence>
<dbReference type="Proteomes" id="UP000260780">
    <property type="component" value="Unassembled WGS sequence"/>
</dbReference>
<evidence type="ECO:0000256" key="4">
    <source>
        <dbReference type="ARBA" id="ARBA00022475"/>
    </source>
</evidence>
<evidence type="ECO:0000256" key="3">
    <source>
        <dbReference type="ARBA" id="ARBA00022449"/>
    </source>
</evidence>
<evidence type="ECO:0000256" key="1">
    <source>
        <dbReference type="ARBA" id="ARBA00004651"/>
    </source>
</evidence>
<evidence type="ECO:0000256" key="7">
    <source>
        <dbReference type="ARBA" id="ARBA00023136"/>
    </source>
</evidence>
<evidence type="ECO:0000313" key="14">
    <source>
        <dbReference type="EMBL" id="RHM96778.1"/>
    </source>
</evidence>
<protein>
    <submittedName>
        <fullName evidence="12">Na+/H+ antiporter NhaC family protein</fullName>
    </submittedName>
</protein>
<keyword evidence="6 9" id="KW-1133">Transmembrane helix</keyword>
<dbReference type="PANTHER" id="PTHR33451">
    <property type="entry name" value="MALATE-2H(+)/NA(+)-LACTATE ANTIPORTER"/>
    <property type="match status" value="1"/>
</dbReference>
<gene>
    <name evidence="13" type="ORF">DWY14_15955</name>
    <name evidence="14" type="ORF">DWZ34_08255</name>
    <name evidence="12" type="ORF">DXC17_14405</name>
    <name evidence="11" type="ORF">DXD04_05455</name>
</gene>
<feature type="transmembrane region" description="Helical" evidence="9">
    <location>
        <begin position="375"/>
        <end position="395"/>
    </location>
</feature>
<evidence type="ECO:0000313" key="12">
    <source>
        <dbReference type="EMBL" id="RGM35754.1"/>
    </source>
</evidence>
<dbReference type="AlphaFoldDB" id="A0A3E4W0N3"/>
<feature type="transmembrane region" description="Helical" evidence="9">
    <location>
        <begin position="79"/>
        <end position="97"/>
    </location>
</feature>
<dbReference type="EMBL" id="QRQK01000014">
    <property type="protein sequence ID" value="RHM96778.1"/>
    <property type="molecule type" value="Genomic_DNA"/>
</dbReference>
<feature type="transmembrane region" description="Helical" evidence="9">
    <location>
        <begin position="156"/>
        <end position="177"/>
    </location>
</feature>
<comment type="subcellular location">
    <subcellularLocation>
        <location evidence="1">Cell membrane</location>
        <topology evidence="1">Multi-pass membrane protein</topology>
    </subcellularLocation>
</comment>
<dbReference type="GO" id="GO:0015297">
    <property type="term" value="F:antiporter activity"/>
    <property type="evidence" value="ECO:0007669"/>
    <property type="project" value="UniProtKB-KW"/>
</dbReference>
<keyword evidence="2" id="KW-0813">Transport</keyword>
<dbReference type="GO" id="GO:0005886">
    <property type="term" value="C:plasma membrane"/>
    <property type="evidence" value="ECO:0007669"/>
    <property type="project" value="UniProtKB-SubCell"/>
</dbReference>
<evidence type="ECO:0000313" key="17">
    <source>
        <dbReference type="Proteomes" id="UP000285109"/>
    </source>
</evidence>
<evidence type="ECO:0000256" key="6">
    <source>
        <dbReference type="ARBA" id="ARBA00022989"/>
    </source>
</evidence>
<evidence type="ECO:0000313" key="15">
    <source>
        <dbReference type="Proteomes" id="UP000260780"/>
    </source>
</evidence>
<feature type="transmembrane region" description="Helical" evidence="9">
    <location>
        <begin position="197"/>
        <end position="218"/>
    </location>
</feature>
<accession>A0A3E4W0N3</accession>
<feature type="transmembrane region" description="Helical" evidence="9">
    <location>
        <begin position="117"/>
        <end position="144"/>
    </location>
</feature>
<feature type="transmembrane region" description="Helical" evidence="9">
    <location>
        <begin position="407"/>
        <end position="427"/>
    </location>
</feature>
<name>A0A3E4W0N3_9BACT</name>
<dbReference type="Proteomes" id="UP000285750">
    <property type="component" value="Unassembled WGS sequence"/>
</dbReference>
<dbReference type="Proteomes" id="UP000285109">
    <property type="component" value="Unassembled WGS sequence"/>
</dbReference>
<dbReference type="PANTHER" id="PTHR33451:SF5">
    <property type="entry name" value="NA+_H+ ANTIPORTER"/>
    <property type="match status" value="1"/>
</dbReference>
<dbReference type="Pfam" id="PF03553">
    <property type="entry name" value="Na_H_antiporter"/>
    <property type="match status" value="2"/>
</dbReference>
<reference evidence="15 16" key="1">
    <citation type="submission" date="2018-08" db="EMBL/GenBank/DDBJ databases">
        <title>A genome reference for cultivated species of the human gut microbiota.</title>
        <authorList>
            <person name="Zou Y."/>
            <person name="Xue W."/>
            <person name="Luo G."/>
        </authorList>
    </citation>
    <scope>NUCLEOTIDE SEQUENCE [LARGE SCALE GENOMIC DNA]</scope>
    <source>
        <strain evidence="13 18">AF24-16AC</strain>
        <strain evidence="14 17">AF31-28B-AC</strain>
        <strain evidence="12 15">OM08-14</strain>
        <strain evidence="11 16">TF10-3AC</strain>
    </source>
</reference>
<feature type="transmembrane region" description="Helical" evidence="9">
    <location>
        <begin position="15"/>
        <end position="35"/>
    </location>
</feature>
<dbReference type="EMBL" id="QRUY01000053">
    <property type="protein sequence ID" value="RGS02547.1"/>
    <property type="molecule type" value="Genomic_DNA"/>
</dbReference>
<evidence type="ECO:0000313" key="13">
    <source>
        <dbReference type="EMBL" id="RGS02547.1"/>
    </source>
</evidence>
<evidence type="ECO:0000256" key="2">
    <source>
        <dbReference type="ARBA" id="ARBA00022448"/>
    </source>
</evidence>
<evidence type="ECO:0000313" key="16">
    <source>
        <dbReference type="Proteomes" id="UP000260862"/>
    </source>
</evidence>
<dbReference type="InterPro" id="IPR018461">
    <property type="entry name" value="Na/H_Antiport_NhaC-like_C"/>
</dbReference>
<evidence type="ECO:0000256" key="9">
    <source>
        <dbReference type="SAM" id="Phobius"/>
    </source>
</evidence>
<dbReference type="RefSeq" id="WP_117671561.1">
    <property type="nucleotide sequence ID" value="NZ_CABOGR010000008.1"/>
</dbReference>
<evidence type="ECO:0000256" key="8">
    <source>
        <dbReference type="ARBA" id="ARBA00038435"/>
    </source>
</evidence>
<evidence type="ECO:0000313" key="18">
    <source>
        <dbReference type="Proteomes" id="UP000285750"/>
    </source>
</evidence>
<proteinExistence type="inferred from homology"/>
<feature type="domain" description="Na+/H+ antiporter NhaC-like C-terminal" evidence="10">
    <location>
        <begin position="77"/>
        <end position="219"/>
    </location>
</feature>